<accession>A0A1U7D904</accession>
<evidence type="ECO:0000313" key="3">
    <source>
        <dbReference type="Proteomes" id="UP000186559"/>
    </source>
</evidence>
<keyword evidence="1" id="KW-0732">Signal</keyword>
<dbReference type="EMBL" id="CP014796">
    <property type="protein sequence ID" value="APX24657.1"/>
    <property type="molecule type" value="Genomic_DNA"/>
</dbReference>
<evidence type="ECO:0000313" key="2">
    <source>
        <dbReference type="EMBL" id="APX24657.1"/>
    </source>
</evidence>
<dbReference type="KEGG" id="tpro:Ga0080559_TMP3861"/>
<proteinExistence type="predicted"/>
<reference evidence="2 3" key="1">
    <citation type="submission" date="2016-03" db="EMBL/GenBank/DDBJ databases">
        <title>Deep-sea bacteria in the southern Pacific.</title>
        <authorList>
            <person name="Tang K."/>
        </authorList>
    </citation>
    <scope>NUCLEOTIDE SEQUENCE [LARGE SCALE GENOMIC DNA]</scope>
    <source>
        <strain evidence="2 3">JLT2016</strain>
    </source>
</reference>
<feature type="chain" id="PRO_5010535036" evidence="1">
    <location>
        <begin position="27"/>
        <end position="170"/>
    </location>
</feature>
<organism evidence="2 3">
    <name type="scientific">Salipiger profundus</name>
    <dbReference type="NCBI Taxonomy" id="1229727"/>
    <lineage>
        <taxon>Bacteria</taxon>
        <taxon>Pseudomonadati</taxon>
        <taxon>Pseudomonadota</taxon>
        <taxon>Alphaproteobacteria</taxon>
        <taxon>Rhodobacterales</taxon>
        <taxon>Roseobacteraceae</taxon>
        <taxon>Salipiger</taxon>
    </lineage>
</organism>
<dbReference type="RefSeq" id="WP_017467047.1">
    <property type="nucleotide sequence ID" value="NZ_CP014796.1"/>
</dbReference>
<dbReference type="Pfam" id="PF19649">
    <property type="entry name" value="DUF6152"/>
    <property type="match status" value="1"/>
</dbReference>
<name>A0A1U7D904_9RHOB</name>
<dbReference type="Proteomes" id="UP000186559">
    <property type="component" value="Chromosome"/>
</dbReference>
<sequence precursor="true">MIKSLKPLALAAIVAVQSLSMGPLPAAAHHGWGSFETTRAYYIQGTVTEVRWGNPHSEVTITVDQTDLPDGFRERPLPQGANQSEGEATMASARLYEGEHQEIHLTLAGPGWMSRWGLDRPLETGETLEVLGYLGAEDAHDLRPVMFWLEDGQGVWQQLTAFPSQPEPAN</sequence>
<dbReference type="OrthoDB" id="512581at2"/>
<evidence type="ECO:0000256" key="1">
    <source>
        <dbReference type="SAM" id="SignalP"/>
    </source>
</evidence>
<protein>
    <submittedName>
        <fullName evidence="2">Uncharacterized protein</fullName>
    </submittedName>
</protein>
<keyword evidence="3" id="KW-1185">Reference proteome</keyword>
<dbReference type="InterPro" id="IPR046150">
    <property type="entry name" value="DUF6152"/>
</dbReference>
<dbReference type="STRING" id="1229727.Ga0080559_TMP3861"/>
<dbReference type="AlphaFoldDB" id="A0A1U7D904"/>
<gene>
    <name evidence="2" type="ORF">Ga0080559_TMP3861</name>
</gene>
<feature type="signal peptide" evidence="1">
    <location>
        <begin position="1"/>
        <end position="26"/>
    </location>
</feature>